<dbReference type="EMBL" id="CABPRY010000005">
    <property type="protein sequence ID" value="VVE13269.1"/>
    <property type="molecule type" value="Genomic_DNA"/>
</dbReference>
<organism evidence="2 3">
    <name type="scientific">Pandoraea cepalis</name>
    <dbReference type="NCBI Taxonomy" id="2508294"/>
    <lineage>
        <taxon>Bacteria</taxon>
        <taxon>Pseudomonadati</taxon>
        <taxon>Pseudomonadota</taxon>
        <taxon>Betaproteobacteria</taxon>
        <taxon>Burkholderiales</taxon>
        <taxon>Burkholderiaceae</taxon>
        <taxon>Pandoraea</taxon>
    </lineage>
</organism>
<evidence type="ECO:0000256" key="1">
    <source>
        <dbReference type="SAM" id="MobiDB-lite"/>
    </source>
</evidence>
<accession>A0A5E4VP46</accession>
<proteinExistence type="predicted"/>
<feature type="region of interest" description="Disordered" evidence="1">
    <location>
        <begin position="83"/>
        <end position="102"/>
    </location>
</feature>
<evidence type="ECO:0000313" key="3">
    <source>
        <dbReference type="Proteomes" id="UP000396788"/>
    </source>
</evidence>
<sequence length="102" mass="11441">MGDLRTETSQFVEHPMQFCAFRVIRANGKPFSSQSLERCTDLINLGGFFDREHRYERTSIGVHRHQPLGLKAPNRLADNATAGTKHLTQNSIGQVLTRGESS</sequence>
<evidence type="ECO:0000313" key="2">
    <source>
        <dbReference type="EMBL" id="VVE13269.1"/>
    </source>
</evidence>
<name>A0A5E4VP46_9BURK</name>
<gene>
    <name evidence="2" type="ORF">PCE31107_02756</name>
</gene>
<dbReference type="AlphaFoldDB" id="A0A5E4VP46"/>
<dbReference type="Proteomes" id="UP000396788">
    <property type="component" value="Unassembled WGS sequence"/>
</dbReference>
<protein>
    <submittedName>
        <fullName evidence="2">Uncharacterized protein</fullName>
    </submittedName>
</protein>
<feature type="compositionally biased region" description="Polar residues" evidence="1">
    <location>
        <begin position="86"/>
        <end position="102"/>
    </location>
</feature>
<reference evidence="2 3" key="1">
    <citation type="submission" date="2019-08" db="EMBL/GenBank/DDBJ databases">
        <authorList>
            <person name="Peeters C."/>
        </authorList>
    </citation>
    <scope>NUCLEOTIDE SEQUENCE [LARGE SCALE GENOMIC DNA]</scope>
    <source>
        <strain evidence="2 3">LMG 31107</strain>
    </source>
</reference>